<dbReference type="EMBL" id="BNCJ01000003">
    <property type="protein sequence ID" value="GHF47435.1"/>
    <property type="molecule type" value="Genomic_DNA"/>
</dbReference>
<feature type="transmembrane region" description="Helical" evidence="1">
    <location>
        <begin position="159"/>
        <end position="177"/>
    </location>
</feature>
<keyword evidence="1" id="KW-1133">Transmembrane helix</keyword>
<gene>
    <name evidence="2" type="ORF">GCM10017056_19020</name>
</gene>
<proteinExistence type="predicted"/>
<feature type="transmembrane region" description="Helical" evidence="1">
    <location>
        <begin position="27"/>
        <end position="49"/>
    </location>
</feature>
<dbReference type="AlphaFoldDB" id="A0A8J3GW84"/>
<sequence length="355" mass="38692">MPKEALKRTVRKAFIALLAFLRYLPRLIRICLGVFLCLNLAAWAVLTLFPKPDAAIASANSLMFAALLLLLPALLYGAMFLALPIAFDIRGIRSLRAHVAVWTVLVGLWCIAAPTPTQLAGVGIGAASGLVYWLLAGRLAGQPDLGRGGGVVLHPGDRLLTALFVVAAIVLTGQWAVGKVRASMFDGDPGTPAYVWTYRREMPNSLKLTLMDYPDAASCPVLEGADMPEGLPPPLDWPRVHSHSVAKVCVFRPLQATEGLEAAAAWFEAQGFRVSREEGGQIRTYGHRNSPEIRFDAGRRLRSEQNGAFVYSPLILPKLPLARLFSHMAYGMSFNIYYPVEGNRPLRVETSSSTL</sequence>
<dbReference type="RefSeq" id="WP_189679821.1">
    <property type="nucleotide sequence ID" value="NZ_BNCJ01000003.1"/>
</dbReference>
<keyword evidence="3" id="KW-1185">Reference proteome</keyword>
<protein>
    <submittedName>
        <fullName evidence="2">Uncharacterized protein</fullName>
    </submittedName>
</protein>
<feature type="transmembrane region" description="Helical" evidence="1">
    <location>
        <begin position="95"/>
        <end position="114"/>
    </location>
</feature>
<organism evidence="2 3">
    <name type="scientific">Seohaeicola zhoushanensis</name>
    <dbReference type="NCBI Taxonomy" id="1569283"/>
    <lineage>
        <taxon>Bacteria</taxon>
        <taxon>Pseudomonadati</taxon>
        <taxon>Pseudomonadota</taxon>
        <taxon>Alphaproteobacteria</taxon>
        <taxon>Rhodobacterales</taxon>
        <taxon>Roseobacteraceae</taxon>
        <taxon>Seohaeicola</taxon>
    </lineage>
</organism>
<feature type="transmembrane region" description="Helical" evidence="1">
    <location>
        <begin position="61"/>
        <end position="83"/>
    </location>
</feature>
<keyword evidence="1" id="KW-0812">Transmembrane</keyword>
<dbReference type="Proteomes" id="UP000626220">
    <property type="component" value="Unassembled WGS sequence"/>
</dbReference>
<comment type="caution">
    <text evidence="2">The sequence shown here is derived from an EMBL/GenBank/DDBJ whole genome shotgun (WGS) entry which is preliminary data.</text>
</comment>
<evidence type="ECO:0000313" key="2">
    <source>
        <dbReference type="EMBL" id="GHF47435.1"/>
    </source>
</evidence>
<reference evidence="2" key="2">
    <citation type="submission" date="2020-09" db="EMBL/GenBank/DDBJ databases">
        <authorList>
            <person name="Sun Q."/>
            <person name="Kim S."/>
        </authorList>
    </citation>
    <scope>NUCLEOTIDE SEQUENCE</scope>
    <source>
        <strain evidence="2">KCTC 42650</strain>
    </source>
</reference>
<accession>A0A8J3GW84</accession>
<evidence type="ECO:0000313" key="3">
    <source>
        <dbReference type="Proteomes" id="UP000626220"/>
    </source>
</evidence>
<reference evidence="2" key="1">
    <citation type="journal article" date="2014" name="Int. J. Syst. Evol. Microbiol.">
        <title>Complete genome sequence of Corynebacterium casei LMG S-19264T (=DSM 44701T), isolated from a smear-ripened cheese.</title>
        <authorList>
            <consortium name="US DOE Joint Genome Institute (JGI-PGF)"/>
            <person name="Walter F."/>
            <person name="Albersmeier A."/>
            <person name="Kalinowski J."/>
            <person name="Ruckert C."/>
        </authorList>
    </citation>
    <scope>NUCLEOTIDE SEQUENCE</scope>
    <source>
        <strain evidence="2">KCTC 42650</strain>
    </source>
</reference>
<name>A0A8J3GW84_9RHOB</name>
<keyword evidence="1" id="KW-0472">Membrane</keyword>
<evidence type="ECO:0000256" key="1">
    <source>
        <dbReference type="SAM" id="Phobius"/>
    </source>
</evidence>